<feature type="chain" id="PRO_5042207382" evidence="1">
    <location>
        <begin position="22"/>
        <end position="72"/>
    </location>
</feature>
<name>A0AAD4PM66_9MUSC</name>
<organism evidence="2 3">
    <name type="scientific">Drosophila rubida</name>
    <dbReference type="NCBI Taxonomy" id="30044"/>
    <lineage>
        <taxon>Eukaryota</taxon>
        <taxon>Metazoa</taxon>
        <taxon>Ecdysozoa</taxon>
        <taxon>Arthropoda</taxon>
        <taxon>Hexapoda</taxon>
        <taxon>Insecta</taxon>
        <taxon>Pterygota</taxon>
        <taxon>Neoptera</taxon>
        <taxon>Endopterygota</taxon>
        <taxon>Diptera</taxon>
        <taxon>Brachycera</taxon>
        <taxon>Muscomorpha</taxon>
        <taxon>Ephydroidea</taxon>
        <taxon>Drosophilidae</taxon>
        <taxon>Drosophila</taxon>
    </lineage>
</organism>
<accession>A0AAD4PM66</accession>
<keyword evidence="3" id="KW-1185">Reference proteome</keyword>
<feature type="signal peptide" evidence="1">
    <location>
        <begin position="1"/>
        <end position="21"/>
    </location>
</feature>
<dbReference type="AlphaFoldDB" id="A0AAD4PM66"/>
<comment type="caution">
    <text evidence="2">The sequence shown here is derived from an EMBL/GenBank/DDBJ whole genome shotgun (WGS) entry which is preliminary data.</text>
</comment>
<reference evidence="2" key="1">
    <citation type="journal article" date="2021" name="Mol. Ecol. Resour.">
        <title>Phylogenomic analyses of the genus Drosophila reveals genomic signals of climate adaptation.</title>
        <authorList>
            <person name="Li F."/>
            <person name="Rane R.V."/>
            <person name="Luria V."/>
            <person name="Xiong Z."/>
            <person name="Chen J."/>
            <person name="Li Z."/>
            <person name="Catullo R.A."/>
            <person name="Griffin P.C."/>
            <person name="Schiffer M."/>
            <person name="Pearce S."/>
            <person name="Lee S.F."/>
            <person name="McElroy K."/>
            <person name="Stocker A."/>
            <person name="Shirriffs J."/>
            <person name="Cockerell F."/>
            <person name="Coppin C."/>
            <person name="Sgro C.M."/>
            <person name="Karger A."/>
            <person name="Cain J.W."/>
            <person name="Weber J.A."/>
            <person name="Santpere G."/>
            <person name="Kirschner M.W."/>
            <person name="Hoffmann A.A."/>
            <person name="Oakeshott J.G."/>
            <person name="Zhang G."/>
        </authorList>
    </citation>
    <scope>NUCLEOTIDE SEQUENCE</scope>
    <source>
        <strain evidence="2">BGI-SZ-2011g</strain>
    </source>
</reference>
<keyword evidence="1" id="KW-0732">Signal</keyword>
<evidence type="ECO:0000256" key="1">
    <source>
        <dbReference type="SAM" id="SignalP"/>
    </source>
</evidence>
<dbReference type="Proteomes" id="UP001200034">
    <property type="component" value="Unassembled WGS sequence"/>
</dbReference>
<dbReference type="EMBL" id="JAJJHW010002585">
    <property type="protein sequence ID" value="KAH8371886.1"/>
    <property type="molecule type" value="Genomic_DNA"/>
</dbReference>
<protein>
    <submittedName>
        <fullName evidence="2">Uncharacterized protein</fullName>
    </submittedName>
</protein>
<evidence type="ECO:0000313" key="3">
    <source>
        <dbReference type="Proteomes" id="UP001200034"/>
    </source>
</evidence>
<gene>
    <name evidence="2" type="ORF">KR093_009238</name>
</gene>
<proteinExistence type="predicted"/>
<evidence type="ECO:0000313" key="2">
    <source>
        <dbReference type="EMBL" id="KAH8371886.1"/>
    </source>
</evidence>
<sequence>MSKFIVFALVIATVCLILVNAAPAPGAQILDAQTAISKIIAAYNRYPGRSIVHPSEVATLIDPNTFVPRVYY</sequence>